<evidence type="ECO:0000313" key="3">
    <source>
        <dbReference type="Proteomes" id="UP000811609"/>
    </source>
</evidence>
<keyword evidence="1" id="KW-0812">Transmembrane</keyword>
<reference evidence="2" key="1">
    <citation type="submission" date="2020-12" db="EMBL/GenBank/DDBJ databases">
        <title>WGS assembly of Carya illinoinensis cv. Pawnee.</title>
        <authorList>
            <person name="Platts A."/>
            <person name="Shu S."/>
            <person name="Wright S."/>
            <person name="Barry K."/>
            <person name="Edger P."/>
            <person name="Pires J.C."/>
            <person name="Schmutz J."/>
        </authorList>
    </citation>
    <scope>NUCLEOTIDE SEQUENCE</scope>
    <source>
        <tissue evidence="2">Leaf</tissue>
    </source>
</reference>
<evidence type="ECO:0000256" key="1">
    <source>
        <dbReference type="SAM" id="Phobius"/>
    </source>
</evidence>
<dbReference type="EMBL" id="CM031819">
    <property type="protein sequence ID" value="KAG6635848.1"/>
    <property type="molecule type" value="Genomic_DNA"/>
</dbReference>
<accession>A0A8T1P0N7</accession>
<keyword evidence="1" id="KW-1133">Transmembrane helix</keyword>
<sequence>MSYLVDFRYLVPPFLSLCLEILLSQDKPGPRDQVILTFDILYHPLFLIFHATLTLLFLLISVKLPFTLTLERIRLRVGDFSLPLTVSMLASVIFPPTLFWVVFPILIVTSPWFRMVLDMFKSFLRWLYHTLQYIPILIIGCTFQRQEELDAAPAQVEIEGSNE</sequence>
<keyword evidence="3" id="KW-1185">Reference proteome</keyword>
<proteinExistence type="predicted"/>
<dbReference type="Proteomes" id="UP000811609">
    <property type="component" value="Chromosome 11"/>
</dbReference>
<name>A0A8T1P0N7_CARIL</name>
<feature type="transmembrane region" description="Helical" evidence="1">
    <location>
        <begin position="126"/>
        <end position="143"/>
    </location>
</feature>
<protein>
    <submittedName>
        <fullName evidence="2">Uncharacterized protein</fullName>
    </submittedName>
</protein>
<dbReference type="AlphaFoldDB" id="A0A8T1P0N7"/>
<feature type="transmembrane region" description="Helical" evidence="1">
    <location>
        <begin position="80"/>
        <end position="106"/>
    </location>
</feature>
<keyword evidence="1" id="KW-0472">Membrane</keyword>
<gene>
    <name evidence="2" type="ORF">CIPAW_11G071500</name>
</gene>
<comment type="caution">
    <text evidence="2">The sequence shown here is derived from an EMBL/GenBank/DDBJ whole genome shotgun (WGS) entry which is preliminary data.</text>
</comment>
<feature type="transmembrane region" description="Helical" evidence="1">
    <location>
        <begin position="40"/>
        <end position="60"/>
    </location>
</feature>
<organism evidence="2 3">
    <name type="scientific">Carya illinoinensis</name>
    <name type="common">Pecan</name>
    <dbReference type="NCBI Taxonomy" id="32201"/>
    <lineage>
        <taxon>Eukaryota</taxon>
        <taxon>Viridiplantae</taxon>
        <taxon>Streptophyta</taxon>
        <taxon>Embryophyta</taxon>
        <taxon>Tracheophyta</taxon>
        <taxon>Spermatophyta</taxon>
        <taxon>Magnoliopsida</taxon>
        <taxon>eudicotyledons</taxon>
        <taxon>Gunneridae</taxon>
        <taxon>Pentapetalae</taxon>
        <taxon>rosids</taxon>
        <taxon>fabids</taxon>
        <taxon>Fagales</taxon>
        <taxon>Juglandaceae</taxon>
        <taxon>Carya</taxon>
    </lineage>
</organism>
<evidence type="ECO:0000313" key="2">
    <source>
        <dbReference type="EMBL" id="KAG6635848.1"/>
    </source>
</evidence>